<dbReference type="GO" id="GO:0005524">
    <property type="term" value="F:ATP binding"/>
    <property type="evidence" value="ECO:0007669"/>
    <property type="project" value="UniProtKB-KW"/>
</dbReference>
<keyword evidence="5" id="KW-1185">Reference proteome</keyword>
<dbReference type="PROSITE" id="PS50893">
    <property type="entry name" value="ABC_TRANSPORTER_2"/>
    <property type="match status" value="1"/>
</dbReference>
<dbReference type="SUPFAM" id="SSF52540">
    <property type="entry name" value="P-loop containing nucleoside triphosphate hydrolases"/>
    <property type="match status" value="1"/>
</dbReference>
<dbReference type="AlphaFoldDB" id="A0AA41X1M8"/>
<dbReference type="CDD" id="cd03230">
    <property type="entry name" value="ABC_DR_subfamily_A"/>
    <property type="match status" value="1"/>
</dbReference>
<gene>
    <name evidence="4" type="ORF">NK662_00155</name>
</gene>
<sequence>MLRVEQMTKKIDGREVLSQISFSLEKGSIAALLGRNGAGKTTLLRTMVGILNPDSGSVTYDGTDVHRDPSVKQKVAYVADSTHFLNSYTVAEIVRFYASVYEGFDKEYFYALLERFQLPERRIRHYSKGMKALFGIILAFATKADYIILDEPTNGLDPIMKRQMLQFLVEEMTDRETAVLISTHHLDEVEKIADTIIMLQDNRIASVTSLDETKLHYTKIQVAFAQSLPQKLEHLSNVTLLEKTGKVHTFLIRGNVNATVQKFAKEQPLLLEEIPMSLEDIFVTELGGDSHVS</sequence>
<dbReference type="RefSeq" id="WP_254756142.1">
    <property type="nucleotide sequence ID" value="NZ_JANCLT010000001.1"/>
</dbReference>
<dbReference type="PANTHER" id="PTHR43158">
    <property type="entry name" value="SKFA PEPTIDE EXPORT ATP-BINDING PROTEIN SKFE"/>
    <property type="match status" value="1"/>
</dbReference>
<evidence type="ECO:0000259" key="3">
    <source>
        <dbReference type="PROSITE" id="PS50893"/>
    </source>
</evidence>
<dbReference type="InterPro" id="IPR003593">
    <property type="entry name" value="AAA+_ATPase"/>
</dbReference>
<dbReference type="PANTHER" id="PTHR43158:SF10">
    <property type="entry name" value="ABC TRANSPORTER ATP-BINDING PROTEIN YTRB"/>
    <property type="match status" value="1"/>
</dbReference>
<dbReference type="InterPro" id="IPR003439">
    <property type="entry name" value="ABC_transporter-like_ATP-bd"/>
</dbReference>
<dbReference type="Gene3D" id="3.40.50.300">
    <property type="entry name" value="P-loop containing nucleotide triphosphate hydrolases"/>
    <property type="match status" value="1"/>
</dbReference>
<dbReference type="Proteomes" id="UP001156102">
    <property type="component" value="Unassembled WGS sequence"/>
</dbReference>
<dbReference type="PROSITE" id="PS00211">
    <property type="entry name" value="ABC_TRANSPORTER_1"/>
    <property type="match status" value="1"/>
</dbReference>
<evidence type="ECO:0000256" key="2">
    <source>
        <dbReference type="ARBA" id="ARBA00022840"/>
    </source>
</evidence>
<evidence type="ECO:0000256" key="1">
    <source>
        <dbReference type="ARBA" id="ARBA00022741"/>
    </source>
</evidence>
<dbReference type="Pfam" id="PF00005">
    <property type="entry name" value="ABC_tran"/>
    <property type="match status" value="1"/>
</dbReference>
<comment type="caution">
    <text evidence="4">The sequence shown here is derived from an EMBL/GenBank/DDBJ whole genome shotgun (WGS) entry which is preliminary data.</text>
</comment>
<organism evidence="4 5">
    <name type="scientific">Ectobacillus ponti</name>
    <dbReference type="NCBI Taxonomy" id="2961894"/>
    <lineage>
        <taxon>Bacteria</taxon>
        <taxon>Bacillati</taxon>
        <taxon>Bacillota</taxon>
        <taxon>Bacilli</taxon>
        <taxon>Bacillales</taxon>
        <taxon>Bacillaceae</taxon>
        <taxon>Ectobacillus</taxon>
    </lineage>
</organism>
<dbReference type="EMBL" id="JANCLT010000001">
    <property type="protein sequence ID" value="MCP8966947.1"/>
    <property type="molecule type" value="Genomic_DNA"/>
</dbReference>
<reference evidence="4" key="1">
    <citation type="submission" date="2022-07" db="EMBL/GenBank/DDBJ databases">
        <authorList>
            <person name="Li W.-J."/>
            <person name="Deng Q.-Q."/>
        </authorList>
    </citation>
    <scope>NUCLEOTIDE SEQUENCE</scope>
    <source>
        <strain evidence="4">SYSU M60031</strain>
    </source>
</reference>
<feature type="domain" description="ABC transporter" evidence="3">
    <location>
        <begin position="2"/>
        <end position="226"/>
    </location>
</feature>
<keyword evidence="1" id="KW-0547">Nucleotide-binding</keyword>
<name>A0AA41X1M8_9BACI</name>
<dbReference type="SMART" id="SM00382">
    <property type="entry name" value="AAA"/>
    <property type="match status" value="1"/>
</dbReference>
<accession>A0AA41X1M8</accession>
<evidence type="ECO:0000313" key="4">
    <source>
        <dbReference type="EMBL" id="MCP8966947.1"/>
    </source>
</evidence>
<evidence type="ECO:0000313" key="5">
    <source>
        <dbReference type="Proteomes" id="UP001156102"/>
    </source>
</evidence>
<keyword evidence="2 4" id="KW-0067">ATP-binding</keyword>
<dbReference type="InterPro" id="IPR027417">
    <property type="entry name" value="P-loop_NTPase"/>
</dbReference>
<dbReference type="InterPro" id="IPR017871">
    <property type="entry name" value="ABC_transporter-like_CS"/>
</dbReference>
<protein>
    <submittedName>
        <fullName evidence="4">ABC transporter ATP-binding protein</fullName>
    </submittedName>
</protein>
<dbReference type="GO" id="GO:0016887">
    <property type="term" value="F:ATP hydrolysis activity"/>
    <property type="evidence" value="ECO:0007669"/>
    <property type="project" value="InterPro"/>
</dbReference>
<proteinExistence type="predicted"/>